<dbReference type="InterPro" id="IPR002727">
    <property type="entry name" value="DUF47"/>
</dbReference>
<dbReference type="EMBL" id="DVLC01000094">
    <property type="protein sequence ID" value="HIT47177.1"/>
    <property type="molecule type" value="Genomic_DNA"/>
</dbReference>
<proteinExistence type="inferred from homology"/>
<dbReference type="PANTHER" id="PTHR36536">
    <property type="entry name" value="UPF0111 PROTEIN HI_1603"/>
    <property type="match status" value="1"/>
</dbReference>
<evidence type="ECO:0000256" key="1">
    <source>
        <dbReference type="ARBA" id="ARBA00008591"/>
    </source>
</evidence>
<accession>A0A9D1GQ49</accession>
<dbReference type="Gene3D" id="1.20.58.220">
    <property type="entry name" value="Phosphate transport system protein phou homolog 2, domain 2"/>
    <property type="match status" value="1"/>
</dbReference>
<dbReference type="AlphaFoldDB" id="A0A9D1GQ49"/>
<protein>
    <submittedName>
        <fullName evidence="2">DUF47 family protein</fullName>
    </submittedName>
</protein>
<reference evidence="2" key="2">
    <citation type="journal article" date="2021" name="PeerJ">
        <title>Extensive microbial diversity within the chicken gut microbiome revealed by metagenomics and culture.</title>
        <authorList>
            <person name="Gilroy R."/>
            <person name="Ravi A."/>
            <person name="Getino M."/>
            <person name="Pursley I."/>
            <person name="Horton D.L."/>
            <person name="Alikhan N.F."/>
            <person name="Baker D."/>
            <person name="Gharbi K."/>
            <person name="Hall N."/>
            <person name="Watson M."/>
            <person name="Adriaenssens E.M."/>
            <person name="Foster-Nyarko E."/>
            <person name="Jarju S."/>
            <person name="Secka A."/>
            <person name="Antonio M."/>
            <person name="Oren A."/>
            <person name="Chaudhuri R.R."/>
            <person name="La Ragione R."/>
            <person name="Hildebrand F."/>
            <person name="Pallen M.J."/>
        </authorList>
    </citation>
    <scope>NUCLEOTIDE SEQUENCE</scope>
    <source>
        <strain evidence="2">ChiHecec2B26-709</strain>
    </source>
</reference>
<comment type="similarity">
    <text evidence="1">Belongs to the UPF0111 family.</text>
</comment>
<comment type="caution">
    <text evidence="2">The sequence shown here is derived from an EMBL/GenBank/DDBJ whole genome shotgun (WGS) entry which is preliminary data.</text>
</comment>
<evidence type="ECO:0000313" key="2">
    <source>
        <dbReference type="EMBL" id="HIT47177.1"/>
    </source>
</evidence>
<evidence type="ECO:0000313" key="3">
    <source>
        <dbReference type="Proteomes" id="UP000886881"/>
    </source>
</evidence>
<gene>
    <name evidence="2" type="ORF">IAC35_04895</name>
</gene>
<name>A0A9D1GQ49_9BACT</name>
<dbReference type="InterPro" id="IPR018445">
    <property type="entry name" value="Put_Phosphate_transp_reg"/>
</dbReference>
<dbReference type="InterPro" id="IPR038078">
    <property type="entry name" value="PhoU-like_sf"/>
</dbReference>
<dbReference type="PANTHER" id="PTHR36536:SF3">
    <property type="entry name" value="UPF0111 PROTEIN HI_1603"/>
    <property type="match status" value="1"/>
</dbReference>
<dbReference type="Proteomes" id="UP000886881">
    <property type="component" value="Unassembled WGS sequence"/>
</dbReference>
<sequence length="215" mass="25036">MFNRHKTRQLVENIDRYFDGIDQTLLIFKDGVRNYLYSHGEEFDANLQSMVKIEAELTVLRREIENGLYTQTAMIRSKGDIMRLLEKTGHIVKILGDNLLQFEIEIPLIPSELNNSFIKLTELSTSAVESVLPAAKAYFRTPELIPEKISRVYYYEKETSKCAQALKRKVFHEMMSLKLSEKFHLRYLALHIENLSEAAENVADQLSLMYIKRTL</sequence>
<reference evidence="2" key="1">
    <citation type="submission" date="2020-10" db="EMBL/GenBank/DDBJ databases">
        <authorList>
            <person name="Gilroy R."/>
        </authorList>
    </citation>
    <scope>NUCLEOTIDE SEQUENCE</scope>
    <source>
        <strain evidence="2">ChiHecec2B26-709</strain>
    </source>
</reference>
<organism evidence="2 3">
    <name type="scientific">Candidatus Cryptobacteroides merdipullorum</name>
    <dbReference type="NCBI Taxonomy" id="2840771"/>
    <lineage>
        <taxon>Bacteria</taxon>
        <taxon>Pseudomonadati</taxon>
        <taxon>Bacteroidota</taxon>
        <taxon>Bacteroidia</taxon>
        <taxon>Bacteroidales</taxon>
        <taxon>Candidatus Cryptobacteroides</taxon>
    </lineage>
</organism>
<dbReference type="Pfam" id="PF01865">
    <property type="entry name" value="PhoU_div"/>
    <property type="match status" value="1"/>
</dbReference>